<protein>
    <submittedName>
        <fullName evidence="1">Uncharacterized protein</fullName>
    </submittedName>
</protein>
<dbReference type="KEGG" id="sand:H3309_00075"/>
<accession>A0A7G5IHV9</accession>
<dbReference type="EMBL" id="CP059851">
    <property type="protein sequence ID" value="QMW22951.1"/>
    <property type="molecule type" value="Genomic_DNA"/>
</dbReference>
<organism evidence="1 2">
    <name type="scientific">Sandaracinobacteroides saxicola</name>
    <dbReference type="NCBI Taxonomy" id="2759707"/>
    <lineage>
        <taxon>Bacteria</taxon>
        <taxon>Pseudomonadati</taxon>
        <taxon>Pseudomonadota</taxon>
        <taxon>Alphaproteobacteria</taxon>
        <taxon>Sphingomonadales</taxon>
        <taxon>Sphingosinicellaceae</taxon>
        <taxon>Sandaracinobacteroides</taxon>
    </lineage>
</organism>
<dbReference type="Proteomes" id="UP000515292">
    <property type="component" value="Chromosome"/>
</dbReference>
<evidence type="ECO:0000313" key="2">
    <source>
        <dbReference type="Proteomes" id="UP000515292"/>
    </source>
</evidence>
<gene>
    <name evidence="1" type="ORF">H3309_00075</name>
</gene>
<reference evidence="1 2" key="1">
    <citation type="submission" date="2020-07" db="EMBL/GenBank/DDBJ databases">
        <title>Complete genome sequence for Sandaracinobacter sp. M6.</title>
        <authorList>
            <person name="Tang Y."/>
            <person name="Liu Q."/>
            <person name="Guo Z."/>
            <person name="Lei P."/>
            <person name="Huang B."/>
        </authorList>
    </citation>
    <scope>NUCLEOTIDE SEQUENCE [LARGE SCALE GENOMIC DNA]</scope>
    <source>
        <strain evidence="1 2">M6</strain>
    </source>
</reference>
<name>A0A7G5IHV9_9SPHN</name>
<dbReference type="RefSeq" id="WP_182296330.1">
    <property type="nucleotide sequence ID" value="NZ_CP059851.1"/>
</dbReference>
<dbReference type="AlphaFoldDB" id="A0A7G5IHV9"/>
<keyword evidence="2" id="KW-1185">Reference proteome</keyword>
<evidence type="ECO:0000313" key="1">
    <source>
        <dbReference type="EMBL" id="QMW22951.1"/>
    </source>
</evidence>
<sequence length="192" mass="22296">MASAILMDKKKAVREQLIGAINMAFLHDNFISSYTLAWAALDLMRDLLKNEESKTILDRYLENWKTEGRKEVLKALRAPYNFSKHADRDADKIIDMPTRQNCSLIILFCCWFYETTYGKRTLEMMFFSAWFMANNRKMIEPEFLVGLETPMLRYEGDGGIQALRVDLRQCNAEESYVKTSALALNIPDLELQ</sequence>
<proteinExistence type="predicted"/>